<gene>
    <name evidence="2" type="ORF">BG653_00751</name>
    <name evidence="3" type="ORF">CP981_31120</name>
</gene>
<dbReference type="EMBL" id="MIGA01000002">
    <property type="protein sequence ID" value="OSY48117.1"/>
    <property type="molecule type" value="Genomic_DNA"/>
</dbReference>
<organism evidence="3 5">
    <name type="scientific">Streptomyces platensis</name>
    <dbReference type="NCBI Taxonomy" id="58346"/>
    <lineage>
        <taxon>Bacteria</taxon>
        <taxon>Bacillati</taxon>
        <taxon>Actinomycetota</taxon>
        <taxon>Actinomycetes</taxon>
        <taxon>Kitasatosporales</taxon>
        <taxon>Streptomycetaceae</taxon>
        <taxon>Streptomyces</taxon>
    </lineage>
</organism>
<name>A0AAE6NP69_STRPT</name>
<evidence type="ECO:0000313" key="5">
    <source>
        <dbReference type="Proteomes" id="UP000325458"/>
    </source>
</evidence>
<evidence type="ECO:0000256" key="1">
    <source>
        <dbReference type="SAM" id="MobiDB-lite"/>
    </source>
</evidence>
<evidence type="ECO:0000313" key="3">
    <source>
        <dbReference type="EMBL" id="QEV55493.1"/>
    </source>
</evidence>
<dbReference type="KEGG" id="spla:CP981_31120"/>
<dbReference type="AlphaFoldDB" id="A0AAE6NP69"/>
<evidence type="ECO:0000313" key="2">
    <source>
        <dbReference type="EMBL" id="OSY48117.1"/>
    </source>
</evidence>
<dbReference type="RefSeq" id="WP_085922742.1">
    <property type="nucleotide sequence ID" value="NZ_BAABSS010000007.1"/>
</dbReference>
<reference evidence="2 4" key="1">
    <citation type="submission" date="2016-09" db="EMBL/GenBank/DDBJ databases">
        <title>Streptomyces platensis DSM40041, a candidate organism with high potential of specific P450 cytochromes.</title>
        <authorList>
            <person name="Grumaz C."/>
            <person name="Vainshtein Y."/>
            <person name="Kirstahler P."/>
            <person name="Sohn K."/>
        </authorList>
    </citation>
    <scope>NUCLEOTIDE SEQUENCE [LARGE SCALE GENOMIC DNA]</scope>
    <source>
        <strain evidence="2 4">DSM 40041</strain>
    </source>
</reference>
<dbReference type="EMBL" id="CP023691">
    <property type="protein sequence ID" value="QEV55493.1"/>
    <property type="molecule type" value="Genomic_DNA"/>
</dbReference>
<reference evidence="3 5" key="2">
    <citation type="submission" date="2017-09" db="EMBL/GenBank/DDBJ databases">
        <authorList>
            <person name="Lee N."/>
            <person name="Cho B.-K."/>
        </authorList>
    </citation>
    <scope>NUCLEOTIDE SEQUENCE [LARGE SCALE GENOMIC DNA]</scope>
    <source>
        <strain evidence="3 5">ATCC 23948</strain>
    </source>
</reference>
<keyword evidence="4" id="KW-1185">Reference proteome</keyword>
<protein>
    <submittedName>
        <fullName evidence="3">Uncharacterized protein</fullName>
    </submittedName>
</protein>
<feature type="region of interest" description="Disordered" evidence="1">
    <location>
        <begin position="208"/>
        <end position="228"/>
    </location>
</feature>
<evidence type="ECO:0000313" key="4">
    <source>
        <dbReference type="Proteomes" id="UP000194225"/>
    </source>
</evidence>
<accession>A0AAE6NP69</accession>
<dbReference type="GeneID" id="90927701"/>
<dbReference type="Proteomes" id="UP000194225">
    <property type="component" value="Unassembled WGS sequence"/>
</dbReference>
<proteinExistence type="predicted"/>
<feature type="region of interest" description="Disordered" evidence="1">
    <location>
        <begin position="168"/>
        <end position="191"/>
    </location>
</feature>
<sequence length="228" mass="25253">MRFLDRLVAFLRSWGSSYQWARRQARELQQTPETVHEYGVGQAGETIRLTPFDATLLWSERRPQRNLQAASSIHRLITSPGEPRLTYADLWVALAEQGVTQGLPLQDLNDPVEVTKGFYADLLSSVSAEHGLWQRVSRWQKEVLEALEGSHEPPSGPARASSLNKIKQVSAPVPDQLPEQPLDPEEAKAAALAAKENIEDALARLFLRLGPPPEPHTRAGTDDGGAQQ</sequence>
<dbReference type="Proteomes" id="UP000325458">
    <property type="component" value="Chromosome"/>
</dbReference>